<comment type="caution">
    <text evidence="1">The sequence shown here is derived from an EMBL/GenBank/DDBJ whole genome shotgun (WGS) entry which is preliminary data.</text>
</comment>
<dbReference type="Proteomes" id="UP001151760">
    <property type="component" value="Unassembled WGS sequence"/>
</dbReference>
<proteinExistence type="predicted"/>
<evidence type="ECO:0000313" key="1">
    <source>
        <dbReference type="EMBL" id="GJT53108.1"/>
    </source>
</evidence>
<evidence type="ECO:0000313" key="2">
    <source>
        <dbReference type="Proteomes" id="UP001151760"/>
    </source>
</evidence>
<accession>A0ABQ5EQL2</accession>
<gene>
    <name evidence="1" type="ORF">Tco_0988162</name>
</gene>
<dbReference type="EMBL" id="BQNB010016557">
    <property type="protein sequence ID" value="GJT53108.1"/>
    <property type="molecule type" value="Genomic_DNA"/>
</dbReference>
<organism evidence="1 2">
    <name type="scientific">Tanacetum coccineum</name>
    <dbReference type="NCBI Taxonomy" id="301880"/>
    <lineage>
        <taxon>Eukaryota</taxon>
        <taxon>Viridiplantae</taxon>
        <taxon>Streptophyta</taxon>
        <taxon>Embryophyta</taxon>
        <taxon>Tracheophyta</taxon>
        <taxon>Spermatophyta</taxon>
        <taxon>Magnoliopsida</taxon>
        <taxon>eudicotyledons</taxon>
        <taxon>Gunneridae</taxon>
        <taxon>Pentapetalae</taxon>
        <taxon>asterids</taxon>
        <taxon>campanulids</taxon>
        <taxon>Asterales</taxon>
        <taxon>Asteraceae</taxon>
        <taxon>Asteroideae</taxon>
        <taxon>Anthemideae</taxon>
        <taxon>Anthemidinae</taxon>
        <taxon>Tanacetum</taxon>
    </lineage>
</organism>
<reference evidence="1" key="2">
    <citation type="submission" date="2022-01" db="EMBL/GenBank/DDBJ databases">
        <authorList>
            <person name="Yamashiro T."/>
            <person name="Shiraishi A."/>
            <person name="Satake H."/>
            <person name="Nakayama K."/>
        </authorList>
    </citation>
    <scope>NUCLEOTIDE SEQUENCE</scope>
</reference>
<keyword evidence="2" id="KW-1185">Reference proteome</keyword>
<name>A0ABQ5EQL2_9ASTR</name>
<sequence length="384" mass="45708">MIKVIKGEFDKLKDIKVEYDSLACDSPLEVFNCEVGRLSKMDDDLFTYEVEIANIPCDLRVDDDSEHEADDMGFDPSDIAFTEWLGSKFFNYKTMDHYTMKALWIYWIRGDDEVELTDEEFSNNEDEIAEVFRIDTNIFDYETPICSAFNEFNYLLKVDPDILTKDIMGFKTYDDYKDDWIYEWNKDVPWVDEKPWTDTGVWTEPKPVIHTCKPFNYKTGCSEWPTCSWMNDGYCNGGNLLGTFIIENQLHYQDYEWYEALEDSELKDEALRNKAIMEGFIKDDDDESSYEQMRRWDIYTNYDDTYKTNHDDNEREELCEVHEPPVCTIQRFEMIKYSFGQGEEYVAIKEDEYDDLARTSNNACRTYQEIFRMMDEGWMVTRAE</sequence>
<reference evidence="1" key="1">
    <citation type="journal article" date="2022" name="Int. J. Mol. Sci.">
        <title>Draft Genome of Tanacetum Coccineum: Genomic Comparison of Closely Related Tanacetum-Family Plants.</title>
        <authorList>
            <person name="Yamashiro T."/>
            <person name="Shiraishi A."/>
            <person name="Nakayama K."/>
            <person name="Satake H."/>
        </authorList>
    </citation>
    <scope>NUCLEOTIDE SEQUENCE</scope>
</reference>
<protein>
    <submittedName>
        <fullName evidence="1">Uncharacterized protein</fullName>
    </submittedName>
</protein>